<name>A0ACB8Z658_ARCLA</name>
<gene>
    <name evidence="1" type="ORF">L6452_32598</name>
</gene>
<dbReference type="EMBL" id="CM042057">
    <property type="protein sequence ID" value="KAI3692775.1"/>
    <property type="molecule type" value="Genomic_DNA"/>
</dbReference>
<reference evidence="2" key="1">
    <citation type="journal article" date="2022" name="Mol. Ecol. Resour.">
        <title>The genomes of chicory, endive, great burdock and yacon provide insights into Asteraceae palaeo-polyploidization history and plant inulin production.</title>
        <authorList>
            <person name="Fan W."/>
            <person name="Wang S."/>
            <person name="Wang H."/>
            <person name="Wang A."/>
            <person name="Jiang F."/>
            <person name="Liu H."/>
            <person name="Zhao H."/>
            <person name="Xu D."/>
            <person name="Zhang Y."/>
        </authorList>
    </citation>
    <scope>NUCLEOTIDE SEQUENCE [LARGE SCALE GENOMIC DNA]</scope>
    <source>
        <strain evidence="2">cv. Niubang</strain>
    </source>
</reference>
<evidence type="ECO:0000313" key="2">
    <source>
        <dbReference type="Proteomes" id="UP001055879"/>
    </source>
</evidence>
<comment type="caution">
    <text evidence="1">The sequence shown here is derived from an EMBL/GenBank/DDBJ whole genome shotgun (WGS) entry which is preliminary data.</text>
</comment>
<accession>A0ACB8Z658</accession>
<dbReference type="Proteomes" id="UP001055879">
    <property type="component" value="Linkage Group LG11"/>
</dbReference>
<evidence type="ECO:0000313" key="1">
    <source>
        <dbReference type="EMBL" id="KAI3692775.1"/>
    </source>
</evidence>
<keyword evidence="2" id="KW-1185">Reference proteome</keyword>
<organism evidence="1 2">
    <name type="scientific">Arctium lappa</name>
    <name type="common">Greater burdock</name>
    <name type="synonym">Lappa major</name>
    <dbReference type="NCBI Taxonomy" id="4217"/>
    <lineage>
        <taxon>Eukaryota</taxon>
        <taxon>Viridiplantae</taxon>
        <taxon>Streptophyta</taxon>
        <taxon>Embryophyta</taxon>
        <taxon>Tracheophyta</taxon>
        <taxon>Spermatophyta</taxon>
        <taxon>Magnoliopsida</taxon>
        <taxon>eudicotyledons</taxon>
        <taxon>Gunneridae</taxon>
        <taxon>Pentapetalae</taxon>
        <taxon>asterids</taxon>
        <taxon>campanulids</taxon>
        <taxon>Asterales</taxon>
        <taxon>Asteraceae</taxon>
        <taxon>Carduoideae</taxon>
        <taxon>Cardueae</taxon>
        <taxon>Arctiinae</taxon>
        <taxon>Arctium</taxon>
    </lineage>
</organism>
<protein>
    <submittedName>
        <fullName evidence="1">Uncharacterized protein</fullName>
    </submittedName>
</protein>
<reference evidence="1 2" key="2">
    <citation type="journal article" date="2022" name="Mol. Ecol. Resour.">
        <title>The genomes of chicory, endive, great burdock and yacon provide insights into Asteraceae paleo-polyploidization history and plant inulin production.</title>
        <authorList>
            <person name="Fan W."/>
            <person name="Wang S."/>
            <person name="Wang H."/>
            <person name="Wang A."/>
            <person name="Jiang F."/>
            <person name="Liu H."/>
            <person name="Zhao H."/>
            <person name="Xu D."/>
            <person name="Zhang Y."/>
        </authorList>
    </citation>
    <scope>NUCLEOTIDE SEQUENCE [LARGE SCALE GENOMIC DNA]</scope>
    <source>
        <strain evidence="2">cv. Niubang</strain>
    </source>
</reference>
<sequence>MKYVMNCLGHIFYSLLSCRKMSETSNIVNLACGYELNIIVVLCEVFFFIDVLHALNFVQYLGYETVDDML</sequence>
<proteinExistence type="predicted"/>